<dbReference type="Gene3D" id="3.40.710.10">
    <property type="entry name" value="DD-peptidase/beta-lactamase superfamily"/>
    <property type="match status" value="1"/>
</dbReference>
<dbReference type="InterPro" id="IPR012338">
    <property type="entry name" value="Beta-lactam/transpept-like"/>
</dbReference>
<comment type="caution">
    <text evidence="2">The sequence shown here is derived from an EMBL/GenBank/DDBJ whole genome shotgun (WGS) entry which is preliminary data.</text>
</comment>
<reference evidence="2 3" key="1">
    <citation type="submission" date="2016-12" db="EMBL/GenBank/DDBJ databases">
        <title>Trade-off between light-utilization and light-protection in marine flavobacteria.</title>
        <authorList>
            <person name="Kumagai Y."/>
            <person name="Yoshizawa S."/>
            <person name="Kogure K."/>
            <person name="Iwasaki W."/>
        </authorList>
    </citation>
    <scope>NUCLEOTIDE SEQUENCE [LARGE SCALE GENOMIC DNA]</scope>
    <source>
        <strain evidence="2 3">NBRC 108759</strain>
    </source>
</reference>
<keyword evidence="3" id="KW-1185">Reference proteome</keyword>
<protein>
    <recommendedName>
        <fullName evidence="1">Beta-lactamase-related domain-containing protein</fullName>
    </recommendedName>
</protein>
<gene>
    <name evidence="2" type="ORF">BTO18_13445</name>
</gene>
<sequence length="441" mass="49991">MKTLQQLMLLAFFLIQTVLGFSQNNNLEILSKKYDTSIKEQNKGIAILIKKDNQISNLSLGKFNLNENSVFNIGSASKTMTAILVLQELEKGKIGLNDSIGKFLSPIKNVANSLTISQLLAHESGLDEVIGKNIVDLFYAKNDSIYNVNLLNQVEKNNPEQIGKFNYCNTNYFLLGKILEKITDQSYFDLVRERVIEPLHLKNTYAYVHKNLPNLATPYHNNKDVSKHLNYKFFANIAYAAGSVASTLSDMEVFYTSLFETEKLLQKETLELMLSSGNETYGLGIFKFDKENQTSFGHGENNIGYAFRNQYNPETKNLFLVFSNNISIPSRNSLTKDLLNYLDNKPINDFEKVDFEKFKKYTGTYLLKEANLQLKIVAEGTKMFIVVDAQGIKSELAQKNENSLSDKVVGVILSKIDGTTERLKFKQNGFETTISKIEINR</sequence>
<dbReference type="OrthoDB" id="9793489at2"/>
<dbReference type="PANTHER" id="PTHR46825:SF9">
    <property type="entry name" value="BETA-LACTAMASE-RELATED DOMAIN-CONTAINING PROTEIN"/>
    <property type="match status" value="1"/>
</dbReference>
<feature type="domain" description="Beta-lactamase-related" evidence="1">
    <location>
        <begin position="42"/>
        <end position="324"/>
    </location>
</feature>
<dbReference type="InterPro" id="IPR001466">
    <property type="entry name" value="Beta-lactam-related"/>
</dbReference>
<name>A0A2S7WR83_9FLAO</name>
<dbReference type="AlphaFoldDB" id="A0A2S7WR83"/>
<dbReference type="Pfam" id="PF00144">
    <property type="entry name" value="Beta-lactamase"/>
    <property type="match status" value="1"/>
</dbReference>
<dbReference type="PANTHER" id="PTHR46825">
    <property type="entry name" value="D-ALANYL-D-ALANINE-CARBOXYPEPTIDASE/ENDOPEPTIDASE AMPH"/>
    <property type="match status" value="1"/>
</dbReference>
<dbReference type="Proteomes" id="UP000238882">
    <property type="component" value="Unassembled WGS sequence"/>
</dbReference>
<evidence type="ECO:0000313" key="3">
    <source>
        <dbReference type="Proteomes" id="UP000238882"/>
    </source>
</evidence>
<dbReference type="RefSeq" id="WP_105016713.1">
    <property type="nucleotide sequence ID" value="NZ_MSCN01000001.1"/>
</dbReference>
<proteinExistence type="predicted"/>
<organism evidence="2 3">
    <name type="scientific">Polaribacter porphyrae</name>
    <dbReference type="NCBI Taxonomy" id="1137780"/>
    <lineage>
        <taxon>Bacteria</taxon>
        <taxon>Pseudomonadati</taxon>
        <taxon>Bacteroidota</taxon>
        <taxon>Flavobacteriia</taxon>
        <taxon>Flavobacteriales</taxon>
        <taxon>Flavobacteriaceae</taxon>
    </lineage>
</organism>
<accession>A0A2S7WR83</accession>
<dbReference type="SUPFAM" id="SSF56601">
    <property type="entry name" value="beta-lactamase/transpeptidase-like"/>
    <property type="match status" value="1"/>
</dbReference>
<evidence type="ECO:0000313" key="2">
    <source>
        <dbReference type="EMBL" id="PQJ80117.1"/>
    </source>
</evidence>
<dbReference type="EMBL" id="MSCN01000001">
    <property type="protein sequence ID" value="PQJ80117.1"/>
    <property type="molecule type" value="Genomic_DNA"/>
</dbReference>
<dbReference type="InterPro" id="IPR050491">
    <property type="entry name" value="AmpC-like"/>
</dbReference>
<evidence type="ECO:0000259" key="1">
    <source>
        <dbReference type="Pfam" id="PF00144"/>
    </source>
</evidence>